<protein>
    <submittedName>
        <fullName evidence="2">Uncharacterized protein</fullName>
    </submittedName>
</protein>
<name>A0AAX4IG45_9PEZI</name>
<accession>A0AAX4IG45</accession>
<evidence type="ECO:0000313" key="2">
    <source>
        <dbReference type="EMBL" id="WQF82081.1"/>
    </source>
</evidence>
<evidence type="ECO:0000313" key="3">
    <source>
        <dbReference type="Proteomes" id="UP001322277"/>
    </source>
</evidence>
<dbReference type="Proteomes" id="UP001322277">
    <property type="component" value="Chromosome 4"/>
</dbReference>
<gene>
    <name evidence="2" type="ORF">CDEST_07095</name>
</gene>
<dbReference type="EMBL" id="CP137308">
    <property type="protein sequence ID" value="WQF82081.1"/>
    <property type="molecule type" value="Genomic_DNA"/>
</dbReference>
<feature type="compositionally biased region" description="Basic and acidic residues" evidence="1">
    <location>
        <begin position="1"/>
        <end position="21"/>
    </location>
</feature>
<feature type="compositionally biased region" description="Low complexity" evidence="1">
    <location>
        <begin position="31"/>
        <end position="45"/>
    </location>
</feature>
<dbReference type="RefSeq" id="XP_062779305.1">
    <property type="nucleotide sequence ID" value="XM_062923254.1"/>
</dbReference>
<dbReference type="KEGG" id="cdet:87943598"/>
<feature type="region of interest" description="Disordered" evidence="1">
    <location>
        <begin position="1"/>
        <end position="87"/>
    </location>
</feature>
<sequence>MALRRVGEKDSLQAERRDKLCRNAVGPKQTGHSSPGSPGSPDAPGTQISTTWRESLFPGFDASVGPSPTKNATLIHPPTHPSTQEVPTFLSRSLPLHSFPYTGRGRPGEAGSARVRTIKSQPASRVATLRKTVMYVRDNFLKDKQSFTQKLAALSGAATHLAVDDSEAM</sequence>
<proteinExistence type="predicted"/>
<reference evidence="3" key="1">
    <citation type="journal article" date="2023" name="bioRxiv">
        <title>Complete genome of the Medicago anthracnose fungus, Colletotrichum destructivum, reveals a mini-chromosome-like region within a core chromosome.</title>
        <authorList>
            <person name="Lapalu N."/>
            <person name="Simon A."/>
            <person name="Lu A."/>
            <person name="Plaumann P.-L."/>
            <person name="Amselem J."/>
            <person name="Pigne S."/>
            <person name="Auger A."/>
            <person name="Koch C."/>
            <person name="Dallery J.-F."/>
            <person name="O'Connell R.J."/>
        </authorList>
    </citation>
    <scope>NUCLEOTIDE SEQUENCE [LARGE SCALE GENOMIC DNA]</scope>
    <source>
        <strain evidence="3">CBS 520.97</strain>
    </source>
</reference>
<keyword evidence="3" id="KW-1185">Reference proteome</keyword>
<dbReference type="AlphaFoldDB" id="A0AAX4IG45"/>
<dbReference type="GeneID" id="87943598"/>
<evidence type="ECO:0000256" key="1">
    <source>
        <dbReference type="SAM" id="MobiDB-lite"/>
    </source>
</evidence>
<organism evidence="2 3">
    <name type="scientific">Colletotrichum destructivum</name>
    <dbReference type="NCBI Taxonomy" id="34406"/>
    <lineage>
        <taxon>Eukaryota</taxon>
        <taxon>Fungi</taxon>
        <taxon>Dikarya</taxon>
        <taxon>Ascomycota</taxon>
        <taxon>Pezizomycotina</taxon>
        <taxon>Sordariomycetes</taxon>
        <taxon>Hypocreomycetidae</taxon>
        <taxon>Glomerellales</taxon>
        <taxon>Glomerellaceae</taxon>
        <taxon>Colletotrichum</taxon>
        <taxon>Colletotrichum destructivum species complex</taxon>
    </lineage>
</organism>